<dbReference type="SUPFAM" id="SSF101898">
    <property type="entry name" value="NHL repeat"/>
    <property type="match status" value="1"/>
</dbReference>
<keyword evidence="1" id="KW-1133">Transmembrane helix</keyword>
<feature type="transmembrane region" description="Helical" evidence="1">
    <location>
        <begin position="41"/>
        <end position="58"/>
    </location>
</feature>
<dbReference type="AlphaFoldDB" id="C6VVV2"/>
<dbReference type="InterPro" id="IPR048031">
    <property type="entry name" value="ScyD/ScyE-like"/>
</dbReference>
<evidence type="ECO:0008006" key="4">
    <source>
        <dbReference type="Google" id="ProtNLM"/>
    </source>
</evidence>
<dbReference type="eggNOG" id="COG2133">
    <property type="taxonomic scope" value="Bacteria"/>
</dbReference>
<evidence type="ECO:0000313" key="2">
    <source>
        <dbReference type="EMBL" id="ACT91408.1"/>
    </source>
</evidence>
<reference evidence="2 3" key="1">
    <citation type="journal article" date="2009" name="Stand. Genomic Sci.">
        <title>Complete genome sequence of Dyadobacter fermentans type strain (NS114).</title>
        <authorList>
            <person name="Lang E."/>
            <person name="Lapidus A."/>
            <person name="Chertkov O."/>
            <person name="Brettin T."/>
            <person name="Detter J.C."/>
            <person name="Han C."/>
            <person name="Copeland A."/>
            <person name="Glavina Del Rio T."/>
            <person name="Nolan M."/>
            <person name="Chen F."/>
            <person name="Lucas S."/>
            <person name="Tice H."/>
            <person name="Cheng J.F."/>
            <person name="Land M."/>
            <person name="Hauser L."/>
            <person name="Chang Y.J."/>
            <person name="Jeffries C.D."/>
            <person name="Kopitz M."/>
            <person name="Bruce D."/>
            <person name="Goodwin L."/>
            <person name="Pitluck S."/>
            <person name="Ovchinnikova G."/>
            <person name="Pati A."/>
            <person name="Ivanova N."/>
            <person name="Mavrommatis K."/>
            <person name="Chen A."/>
            <person name="Palaniappan K."/>
            <person name="Chain P."/>
            <person name="Bristow J."/>
            <person name="Eisen J.A."/>
            <person name="Markowitz V."/>
            <person name="Hugenholtz P."/>
            <person name="Goker M."/>
            <person name="Rohde M."/>
            <person name="Kyrpides N.C."/>
            <person name="Klenk H.P."/>
        </authorList>
    </citation>
    <scope>NUCLEOTIDE SEQUENCE [LARGE SCALE GENOMIC DNA]</scope>
    <source>
        <strain evidence="3">ATCC 700827 / DSM 18053 / CIP 107007 / KCTC 52180 / NS114</strain>
    </source>
</reference>
<dbReference type="KEGG" id="dfe:Dfer_0137"/>
<dbReference type="Gene3D" id="2.120.10.30">
    <property type="entry name" value="TolB, C-terminal domain"/>
    <property type="match status" value="1"/>
</dbReference>
<proteinExistence type="predicted"/>
<accession>C6VVV2</accession>
<gene>
    <name evidence="2" type="ordered locus">Dfer_0137</name>
</gene>
<dbReference type="InterPro" id="IPR011042">
    <property type="entry name" value="6-blade_b-propeller_TolB-like"/>
</dbReference>
<dbReference type="HOGENOM" id="CLU_741313_0_0_10"/>
<dbReference type="NCBIfam" id="NF033206">
    <property type="entry name" value="ScyE_fam"/>
    <property type="match status" value="1"/>
</dbReference>
<protein>
    <recommendedName>
        <fullName evidence="4">ScyD/ScyE family protein</fullName>
    </recommendedName>
</protein>
<organism evidence="2 3">
    <name type="scientific">Dyadobacter fermentans (strain ATCC 700827 / DSM 18053 / CIP 107007 / KCTC 52180 / NS114)</name>
    <dbReference type="NCBI Taxonomy" id="471854"/>
    <lineage>
        <taxon>Bacteria</taxon>
        <taxon>Pseudomonadati</taxon>
        <taxon>Bacteroidota</taxon>
        <taxon>Cytophagia</taxon>
        <taxon>Cytophagales</taxon>
        <taxon>Spirosomataceae</taxon>
        <taxon>Dyadobacter</taxon>
    </lineage>
</organism>
<dbReference type="EMBL" id="CP001619">
    <property type="protein sequence ID" value="ACT91408.1"/>
    <property type="molecule type" value="Genomic_DNA"/>
</dbReference>
<keyword evidence="1" id="KW-0812">Transmembrane</keyword>
<evidence type="ECO:0000313" key="3">
    <source>
        <dbReference type="Proteomes" id="UP000002011"/>
    </source>
</evidence>
<keyword evidence="3" id="KW-1185">Reference proteome</keyword>
<dbReference type="Proteomes" id="UP000002011">
    <property type="component" value="Chromosome"/>
</dbReference>
<keyword evidence="1" id="KW-0472">Membrane</keyword>
<evidence type="ECO:0000256" key="1">
    <source>
        <dbReference type="SAM" id="Phobius"/>
    </source>
</evidence>
<name>C6VVV2_DYAFD</name>
<sequence length="373" mass="40431">MLKMTHLYNSKDIPSLTFAHTSLQFLSYLFHSNSTAMKKRFLSLLAFAVMATTAIMVACTDHGEPIPEPTQFTVSDFTSGLRAPIGMVIDDQGNFWVTEGGTGHDDGALVMITPQGDKKTVVTHFKSVLQMGNVEGISHLYYDNGTLYLLHGIEGLLYTINPSALLAGSLPLHKDHLPSEDIKSFVVSKNLTFDNNSNAFAMTKGPDGHLYIVDAGANAVIRRNKDTHALDLFTTFPPIAPNRDPVPTGIVFDGTHFLLSSLTGFPFSPGSAYIYRVNTSGVMIPYKGGFTTLTHIALTVNDKPLLLHYADFTMPPGSAGNPPGFKPNTGSVVNEDGAVLASGLNLPTDIKRWGDRTFFVLCLGDGSIKKLDY</sequence>